<dbReference type="InterPro" id="IPR025761">
    <property type="entry name" value="FFD_box"/>
</dbReference>
<dbReference type="InterPro" id="IPR019050">
    <property type="entry name" value="FDF_dom"/>
</dbReference>
<dbReference type="PROSITE" id="PS51536">
    <property type="entry name" value="TFG"/>
    <property type="match status" value="1"/>
</dbReference>
<proteinExistence type="predicted"/>
<sequence length="380" mass="42544">MSGESPYGNRISLISKSNIRYVGTLKDVNEEEQTIALEQVRSMGTEGRKQNPLEEIPPSNDVYEYIQFRATDVISVQFESETQQQQPPPPPPPPADPAILNAGAPIQQPAQKAQQESVKPKPVPQQPVAEPVVEKIKTPEPKTQPKPVVEEKTVDSESTTDFATIQAKDSDALEPHRSYPSHNNQNRHRGGYNRGHNIRRGGFRRPHGIPVPDSDFDFESSNSKFNKDELMKEFSGLSVGDSETSAVDQVVAETSTQPKADAFYDKQKSFFDDISCEVKERIQNQAQGNSIDGRARMQKERRQNVETFGQVSIDHRGYGRGRGRGGRGRGRGYYNNNNPRYNNNNNNNRYNGHQHYNRNSSTAQVNPTPNNTINQSQATA</sequence>
<feature type="region of interest" description="Disordered" evidence="3">
    <location>
        <begin position="40"/>
        <end position="60"/>
    </location>
</feature>
<evidence type="ECO:0000256" key="2">
    <source>
        <dbReference type="PROSITE-ProRule" id="PRU00869"/>
    </source>
</evidence>
<gene>
    <name evidence="7" type="ORF">H4219_001181</name>
</gene>
<feature type="region of interest" description="Disordered" evidence="3">
    <location>
        <begin position="74"/>
        <end position="216"/>
    </location>
</feature>
<reference evidence="7" key="1">
    <citation type="submission" date="2022-07" db="EMBL/GenBank/DDBJ databases">
        <title>Phylogenomic reconstructions and comparative analyses of Kickxellomycotina fungi.</title>
        <authorList>
            <person name="Reynolds N.K."/>
            <person name="Stajich J.E."/>
            <person name="Barry K."/>
            <person name="Grigoriev I.V."/>
            <person name="Crous P."/>
            <person name="Smith M.E."/>
        </authorList>
    </citation>
    <scope>NUCLEOTIDE SEQUENCE</scope>
    <source>
        <strain evidence="7">NBRC 100468</strain>
    </source>
</reference>
<accession>A0A9W8DW19</accession>
<comment type="caution">
    <text evidence="7">The sequence shown here is derived from an EMBL/GenBank/DDBJ whole genome shotgun (WGS) entry which is preliminary data.</text>
</comment>
<dbReference type="GO" id="GO:0033962">
    <property type="term" value="P:P-body assembly"/>
    <property type="evidence" value="ECO:0007669"/>
    <property type="project" value="TreeGrafter"/>
</dbReference>
<dbReference type="PANTHER" id="PTHR13586">
    <property type="entry name" value="SCD6 PROTEIN-RELATED"/>
    <property type="match status" value="1"/>
</dbReference>
<feature type="compositionally biased region" description="Basic residues" evidence="3">
    <location>
        <begin position="318"/>
        <end position="330"/>
    </location>
</feature>
<evidence type="ECO:0000256" key="3">
    <source>
        <dbReference type="SAM" id="MobiDB-lite"/>
    </source>
</evidence>
<feature type="compositionally biased region" description="Pro residues" evidence="3">
    <location>
        <begin position="86"/>
        <end position="96"/>
    </location>
</feature>
<dbReference type="SMART" id="SM01271">
    <property type="entry name" value="LSM14"/>
    <property type="match status" value="1"/>
</dbReference>
<dbReference type="InterPro" id="IPR025609">
    <property type="entry name" value="Lsm14-like_N"/>
</dbReference>
<feature type="compositionally biased region" description="Low complexity" evidence="3">
    <location>
        <begin position="102"/>
        <end position="117"/>
    </location>
</feature>
<feature type="domain" description="FFD box profile" evidence="5">
    <location>
        <begin position="262"/>
        <end position="278"/>
    </location>
</feature>
<evidence type="ECO:0000259" key="6">
    <source>
        <dbReference type="PROSITE" id="PS51536"/>
    </source>
</evidence>
<dbReference type="GO" id="GO:0034063">
    <property type="term" value="P:stress granule assembly"/>
    <property type="evidence" value="ECO:0007669"/>
    <property type="project" value="TreeGrafter"/>
</dbReference>
<organism evidence="7 8">
    <name type="scientific">Mycoemilia scoparia</name>
    <dbReference type="NCBI Taxonomy" id="417184"/>
    <lineage>
        <taxon>Eukaryota</taxon>
        <taxon>Fungi</taxon>
        <taxon>Fungi incertae sedis</taxon>
        <taxon>Zoopagomycota</taxon>
        <taxon>Kickxellomycotina</taxon>
        <taxon>Kickxellomycetes</taxon>
        <taxon>Kickxellales</taxon>
        <taxon>Kickxellaceae</taxon>
        <taxon>Mycoemilia</taxon>
    </lineage>
</organism>
<dbReference type="PROSITE" id="PS51512">
    <property type="entry name" value="DFDF"/>
    <property type="match status" value="1"/>
</dbReference>
<dbReference type="SUPFAM" id="SSF50182">
    <property type="entry name" value="Sm-like ribonucleoproteins"/>
    <property type="match status" value="1"/>
</dbReference>
<feature type="region of interest" description="Disordered" evidence="3">
    <location>
        <begin position="311"/>
        <end position="380"/>
    </location>
</feature>
<dbReference type="Proteomes" id="UP001150538">
    <property type="component" value="Unassembled WGS sequence"/>
</dbReference>
<dbReference type="Pfam" id="PF09532">
    <property type="entry name" value="FDF"/>
    <property type="match status" value="1"/>
</dbReference>
<dbReference type="AlphaFoldDB" id="A0A9W8DW19"/>
<feature type="domain" description="DFDF" evidence="4">
    <location>
        <begin position="204"/>
        <end position="240"/>
    </location>
</feature>
<evidence type="ECO:0000313" key="7">
    <source>
        <dbReference type="EMBL" id="KAJ1920623.1"/>
    </source>
</evidence>
<feature type="compositionally biased region" description="Basic and acidic residues" evidence="3">
    <location>
        <begin position="168"/>
        <end position="177"/>
    </location>
</feature>
<dbReference type="GO" id="GO:0000932">
    <property type="term" value="C:P-body"/>
    <property type="evidence" value="ECO:0007669"/>
    <property type="project" value="TreeGrafter"/>
</dbReference>
<name>A0A9W8DW19_9FUNG</name>
<feature type="compositionally biased region" description="Low complexity" evidence="3">
    <location>
        <begin position="332"/>
        <end position="359"/>
    </location>
</feature>
<dbReference type="CDD" id="cd01736">
    <property type="entry name" value="LSm14_N"/>
    <property type="match status" value="1"/>
</dbReference>
<dbReference type="InterPro" id="IPR010920">
    <property type="entry name" value="LSM_dom_sf"/>
</dbReference>
<evidence type="ECO:0000259" key="5">
    <source>
        <dbReference type="PROSITE" id="PS51513"/>
    </source>
</evidence>
<dbReference type="PANTHER" id="PTHR13586:SF0">
    <property type="entry name" value="TRAILER HITCH, ISOFORM H"/>
    <property type="match status" value="1"/>
</dbReference>
<dbReference type="InterPro" id="IPR025768">
    <property type="entry name" value="TFG_box"/>
</dbReference>
<feature type="short sequence motif" description="TFG box" evidence="2">
    <location>
        <begin position="292"/>
        <end position="312"/>
    </location>
</feature>
<evidence type="ECO:0000256" key="1">
    <source>
        <dbReference type="PROSITE-ProRule" id="PRU00846"/>
    </source>
</evidence>
<keyword evidence="8" id="KW-1185">Reference proteome</keyword>
<dbReference type="Gene3D" id="2.30.30.100">
    <property type="match status" value="1"/>
</dbReference>
<dbReference type="GO" id="GO:0003729">
    <property type="term" value="F:mRNA binding"/>
    <property type="evidence" value="ECO:0007669"/>
    <property type="project" value="TreeGrafter"/>
</dbReference>
<feature type="compositionally biased region" description="Polar residues" evidence="3">
    <location>
        <begin position="360"/>
        <end position="380"/>
    </location>
</feature>
<evidence type="ECO:0000313" key="8">
    <source>
        <dbReference type="Proteomes" id="UP001150538"/>
    </source>
</evidence>
<feature type="compositionally biased region" description="Basic residues" evidence="3">
    <location>
        <begin position="185"/>
        <end position="207"/>
    </location>
</feature>
<dbReference type="PROSITE" id="PS51513">
    <property type="entry name" value="FFD"/>
    <property type="match status" value="1"/>
</dbReference>
<dbReference type="SMART" id="SM01199">
    <property type="entry name" value="FDF"/>
    <property type="match status" value="1"/>
</dbReference>
<evidence type="ECO:0000259" key="4">
    <source>
        <dbReference type="PROSITE" id="PS51512"/>
    </source>
</evidence>
<feature type="domain" description="TFG box profile" evidence="6">
    <location>
        <begin position="292"/>
        <end position="312"/>
    </location>
</feature>
<feature type="short sequence motif" description="FFD box" evidence="1">
    <location>
        <begin position="262"/>
        <end position="278"/>
    </location>
</feature>
<protein>
    <submittedName>
        <fullName evidence="7">Uncharacterized protein</fullName>
    </submittedName>
</protein>
<dbReference type="OrthoDB" id="21539at2759"/>
<dbReference type="InterPro" id="IPR025762">
    <property type="entry name" value="DFDF"/>
</dbReference>
<dbReference type="Pfam" id="PF12701">
    <property type="entry name" value="LSM14"/>
    <property type="match status" value="1"/>
</dbReference>
<dbReference type="EMBL" id="JANBPU010000011">
    <property type="protein sequence ID" value="KAJ1920623.1"/>
    <property type="molecule type" value="Genomic_DNA"/>
</dbReference>